<dbReference type="PANTHER" id="PTHR33337">
    <property type="entry name" value="GFA DOMAIN-CONTAINING PROTEIN"/>
    <property type="match status" value="1"/>
</dbReference>
<dbReference type="Proteomes" id="UP000289323">
    <property type="component" value="Unassembled WGS sequence"/>
</dbReference>
<dbReference type="GO" id="GO:0046872">
    <property type="term" value="F:metal ion binding"/>
    <property type="evidence" value="ECO:0007669"/>
    <property type="project" value="UniProtKB-KW"/>
</dbReference>
<feature type="domain" description="CENP-V/GFA" evidence="5">
    <location>
        <begin position="12"/>
        <end position="144"/>
    </location>
</feature>
<name>A0A3S4BIW7_9PEZI</name>
<keyword evidence="4" id="KW-0456">Lyase</keyword>
<organism evidence="6 7">
    <name type="scientific">Thermothielavioides terrestris</name>
    <dbReference type="NCBI Taxonomy" id="2587410"/>
    <lineage>
        <taxon>Eukaryota</taxon>
        <taxon>Fungi</taxon>
        <taxon>Dikarya</taxon>
        <taxon>Ascomycota</taxon>
        <taxon>Pezizomycotina</taxon>
        <taxon>Sordariomycetes</taxon>
        <taxon>Sordariomycetidae</taxon>
        <taxon>Sordariales</taxon>
        <taxon>Chaetomiaceae</taxon>
        <taxon>Thermothielavioides</taxon>
    </lineage>
</organism>
<evidence type="ECO:0000256" key="4">
    <source>
        <dbReference type="ARBA" id="ARBA00023239"/>
    </source>
</evidence>
<protein>
    <submittedName>
        <fullName evidence="6">A7c7bedf-1724-4cab-9499-9f2456e88e01</fullName>
    </submittedName>
</protein>
<dbReference type="PANTHER" id="PTHR33337:SF31">
    <property type="entry name" value="DUF636 DOMAIN PROTEIN (AFU_ORTHOLOGUE AFUA_2G12650)"/>
    <property type="match status" value="1"/>
</dbReference>
<gene>
    <name evidence="6" type="ORF">TT172_LOCUS3777</name>
</gene>
<dbReference type="PROSITE" id="PS51891">
    <property type="entry name" value="CENP_V_GFA"/>
    <property type="match status" value="1"/>
</dbReference>
<evidence type="ECO:0000259" key="5">
    <source>
        <dbReference type="PROSITE" id="PS51891"/>
    </source>
</evidence>
<keyword evidence="3" id="KW-0862">Zinc</keyword>
<dbReference type="SUPFAM" id="SSF51316">
    <property type="entry name" value="Mss4-like"/>
    <property type="match status" value="2"/>
</dbReference>
<dbReference type="AlphaFoldDB" id="A0A3S4BIW7"/>
<dbReference type="EMBL" id="OUUZ01000008">
    <property type="protein sequence ID" value="SPQ21358.1"/>
    <property type="molecule type" value="Genomic_DNA"/>
</dbReference>
<evidence type="ECO:0000256" key="1">
    <source>
        <dbReference type="ARBA" id="ARBA00005495"/>
    </source>
</evidence>
<dbReference type="Pfam" id="PF04828">
    <property type="entry name" value="GFA"/>
    <property type="match status" value="1"/>
</dbReference>
<dbReference type="InterPro" id="IPR011057">
    <property type="entry name" value="Mss4-like_sf"/>
</dbReference>
<dbReference type="InterPro" id="IPR006913">
    <property type="entry name" value="CENP-V/GFA"/>
</dbReference>
<sequence length="459" mass="49330">MTTPADNTTVTLQAQCLCRAHTFTATVPVSALPLRGSSCHCTSCRHVTGALRTSSAAWPGDAAAIVRAAAAGSAKDAAGNDDGGVPLRRYRRSPRLNVLFCGRCGSKLFFEEFEAPAAAAAAATAAGAEGAVVVGDGKGEEEEEEGKKNPAGYRVFTGVLSVLGEVQTQTQLRVVRCEDHIYVGDTGDGGAAAWLRGINGEDGPCARVWLGGRGESEEVPPGKWWPAVGELLSPEVTLKAAEGDRGNVPFRCHCGGVQFVLRAGEAQRDWEERQRRGEELPVWIDPVTHKALVVMDCCDSCRIWNGAEVLNWTFALVEHISFAGPGADGFSKTTPELKQAFEANDGRLGTLAMYASSPEVQRYFCSKCSACVFFAINSRPEMVDIGLGLLDSPDGARAERVTSWALGGRLTWQKDFEGTWREGLLHAISRDSELWRIERGYPKNWVRAAREKAAEAGGK</sequence>
<comment type="similarity">
    <text evidence="1">Belongs to the Gfa family.</text>
</comment>
<dbReference type="Gene3D" id="3.90.1590.10">
    <property type="entry name" value="glutathione-dependent formaldehyde- activating enzyme (gfa)"/>
    <property type="match status" value="1"/>
</dbReference>
<proteinExistence type="inferred from homology"/>
<evidence type="ECO:0000256" key="2">
    <source>
        <dbReference type="ARBA" id="ARBA00022723"/>
    </source>
</evidence>
<keyword evidence="2" id="KW-0479">Metal-binding</keyword>
<dbReference type="Gene3D" id="2.170.150.70">
    <property type="match status" value="1"/>
</dbReference>
<accession>A0A3S4BIW7</accession>
<evidence type="ECO:0000313" key="7">
    <source>
        <dbReference type="Proteomes" id="UP000289323"/>
    </source>
</evidence>
<evidence type="ECO:0000313" key="6">
    <source>
        <dbReference type="EMBL" id="SPQ21358.1"/>
    </source>
</evidence>
<evidence type="ECO:0000256" key="3">
    <source>
        <dbReference type="ARBA" id="ARBA00022833"/>
    </source>
</evidence>
<dbReference type="GO" id="GO:0016846">
    <property type="term" value="F:carbon-sulfur lyase activity"/>
    <property type="evidence" value="ECO:0007669"/>
    <property type="project" value="InterPro"/>
</dbReference>
<reference evidence="6 7" key="1">
    <citation type="submission" date="2018-04" db="EMBL/GenBank/DDBJ databases">
        <authorList>
            <person name="Huttner S."/>
            <person name="Dainat J."/>
        </authorList>
    </citation>
    <scope>NUCLEOTIDE SEQUENCE [LARGE SCALE GENOMIC DNA]</scope>
</reference>